<dbReference type="Proteomes" id="UP000000262">
    <property type="component" value="Chromosome"/>
</dbReference>
<evidence type="ECO:0000313" key="1">
    <source>
        <dbReference type="EMBL" id="ABU82226.1"/>
    </source>
</evidence>
<evidence type="ECO:0000313" key="2">
    <source>
        <dbReference type="Proteomes" id="UP000000262"/>
    </source>
</evidence>
<dbReference type="HOGENOM" id="CLU_2550199_0_0_2"/>
<gene>
    <name evidence="1" type="ordered locus">Igni_1048</name>
</gene>
<evidence type="ECO:0008006" key="3">
    <source>
        <dbReference type="Google" id="ProtNLM"/>
    </source>
</evidence>
<dbReference type="AlphaFoldDB" id="A8ABC4"/>
<organism evidence="1 2">
    <name type="scientific">Ignicoccus hospitalis (strain KIN4/I / DSM 18386 / JCM 14125)</name>
    <dbReference type="NCBI Taxonomy" id="453591"/>
    <lineage>
        <taxon>Archaea</taxon>
        <taxon>Thermoproteota</taxon>
        <taxon>Thermoprotei</taxon>
        <taxon>Desulfurococcales</taxon>
        <taxon>Desulfurococcaceae</taxon>
        <taxon>Ignicoccus</taxon>
    </lineage>
</organism>
<protein>
    <recommendedName>
        <fullName evidence="3">Holin</fullName>
    </recommendedName>
</protein>
<name>A8ABC4_IGNH4</name>
<sequence length="82" mass="8898">MWEKLFVPPLAASLLSYLLQSKVEGRGRKLLTFWASWAAVGSAVHALLGLPLALEPAYPLLALSTGAFMYKGVRAVEDKGPR</sequence>
<dbReference type="RefSeq" id="WP_012123190.1">
    <property type="nucleotide sequence ID" value="NC_009776.1"/>
</dbReference>
<accession>A8ABC4</accession>
<dbReference type="STRING" id="453591.Igni_1048"/>
<dbReference type="EMBL" id="CP000816">
    <property type="protein sequence ID" value="ABU82226.1"/>
    <property type="molecule type" value="Genomic_DNA"/>
</dbReference>
<dbReference type="GeneID" id="5562710"/>
<dbReference type="KEGG" id="iho:Igni_1048"/>
<keyword evidence="2" id="KW-1185">Reference proteome</keyword>
<reference evidence="1 2" key="1">
    <citation type="journal article" date="2008" name="Genome Biol.">
        <title>A genomic analysis of the archaeal system Ignicoccus hospitalis-Nanoarchaeum equitans.</title>
        <authorList>
            <person name="Podar M."/>
            <person name="Anderson I."/>
            <person name="Makarova K.S."/>
            <person name="Elkins J.G."/>
            <person name="Ivanova N."/>
            <person name="Wall M.A."/>
            <person name="Lykidis A."/>
            <person name="Mavromatis K."/>
            <person name="Sun H."/>
            <person name="Hudson M.E."/>
            <person name="Chen W."/>
            <person name="Deciu C."/>
            <person name="Hutchison D."/>
            <person name="Eads J.R."/>
            <person name="Anderson A."/>
            <person name="Fernandes F."/>
            <person name="Szeto E."/>
            <person name="Lapidus A."/>
            <person name="Kyrpides N.C."/>
            <person name="Saier M.H.Jr."/>
            <person name="Richardson P.M."/>
            <person name="Rachel R."/>
            <person name="Huber H."/>
            <person name="Eisen J.A."/>
            <person name="Koonin E.V."/>
            <person name="Keller M."/>
            <person name="Stetter K.O."/>
        </authorList>
    </citation>
    <scope>NUCLEOTIDE SEQUENCE [LARGE SCALE GENOMIC DNA]</scope>
    <source>
        <strain evidence="2">KIN4/I / DSM 18386 / JCM 14125</strain>
    </source>
</reference>
<proteinExistence type="predicted"/>